<organism evidence="2 3">
    <name type="scientific">Gottfriedia luciferensis</name>
    <dbReference type="NCBI Taxonomy" id="178774"/>
    <lineage>
        <taxon>Bacteria</taxon>
        <taxon>Bacillati</taxon>
        <taxon>Bacillota</taxon>
        <taxon>Bacilli</taxon>
        <taxon>Bacillales</taxon>
        <taxon>Bacillaceae</taxon>
        <taxon>Gottfriedia</taxon>
    </lineage>
</organism>
<dbReference type="Proteomes" id="UP000094580">
    <property type="component" value="Unassembled WGS sequence"/>
</dbReference>
<dbReference type="SUPFAM" id="SSF55729">
    <property type="entry name" value="Acyl-CoA N-acyltransferases (Nat)"/>
    <property type="match status" value="1"/>
</dbReference>
<evidence type="ECO:0000313" key="3">
    <source>
        <dbReference type="Proteomes" id="UP000094580"/>
    </source>
</evidence>
<proteinExistence type="predicted"/>
<dbReference type="InterPro" id="IPR000182">
    <property type="entry name" value="GNAT_dom"/>
</dbReference>
<keyword evidence="3" id="KW-1185">Reference proteome</keyword>
<protein>
    <recommendedName>
        <fullName evidence="1">N-acetyltransferase domain-containing protein</fullName>
    </recommendedName>
</protein>
<dbReference type="PROSITE" id="PS51186">
    <property type="entry name" value="GNAT"/>
    <property type="match status" value="1"/>
</dbReference>
<sequence>MSDCESIVILDSQIIESRIRENQIKRSIEENRCIVCELNKRIVGFMIYHKFFFGHLFIDLIIVSPNTRRLGIAKNLMKYVEVFSEKKLFSSTNKSNSQMQKVFQSLGYIESGLIENLDEGDPEIIYVKLID</sequence>
<dbReference type="Pfam" id="PF00583">
    <property type="entry name" value="Acetyltransf_1"/>
    <property type="match status" value="1"/>
</dbReference>
<evidence type="ECO:0000313" key="2">
    <source>
        <dbReference type="EMBL" id="ODG93575.1"/>
    </source>
</evidence>
<name>A0ABX2ZUT1_9BACI</name>
<accession>A0ABX2ZUT1</accession>
<comment type="caution">
    <text evidence="2">The sequence shown here is derived from an EMBL/GenBank/DDBJ whole genome shotgun (WGS) entry which is preliminary data.</text>
</comment>
<dbReference type="EMBL" id="MDKC01000002">
    <property type="protein sequence ID" value="ODG93575.1"/>
    <property type="molecule type" value="Genomic_DNA"/>
</dbReference>
<gene>
    <name evidence="2" type="ORF">BED47_02955</name>
</gene>
<evidence type="ECO:0000259" key="1">
    <source>
        <dbReference type="PROSITE" id="PS51186"/>
    </source>
</evidence>
<dbReference type="Gene3D" id="3.40.630.30">
    <property type="match status" value="1"/>
</dbReference>
<feature type="domain" description="N-acetyltransferase" evidence="1">
    <location>
        <begin position="1"/>
        <end position="131"/>
    </location>
</feature>
<reference evidence="2 3" key="1">
    <citation type="submission" date="2016-07" db="EMBL/GenBank/DDBJ databases">
        <authorList>
            <person name="Townsley L."/>
            <person name="Shank E.A."/>
        </authorList>
    </citation>
    <scope>NUCLEOTIDE SEQUENCE [LARGE SCALE GENOMIC DNA]</scope>
    <source>
        <strain evidence="2 3">CH01</strain>
    </source>
</reference>
<dbReference type="InterPro" id="IPR016181">
    <property type="entry name" value="Acyl_CoA_acyltransferase"/>
</dbReference>
<dbReference type="CDD" id="cd04301">
    <property type="entry name" value="NAT_SF"/>
    <property type="match status" value="1"/>
</dbReference>